<feature type="domain" description="Aldehyde dehydrogenase" evidence="1">
    <location>
        <begin position="63"/>
        <end position="116"/>
    </location>
</feature>
<dbReference type="InterPro" id="IPR015590">
    <property type="entry name" value="Aldehyde_DH_dom"/>
</dbReference>
<dbReference type="InterPro" id="IPR016163">
    <property type="entry name" value="Ald_DH_C"/>
</dbReference>
<reference evidence="2" key="1">
    <citation type="journal article" date="2020" name="bioRxiv">
        <title>Hybrid origin of Populus tomentosa Carr. identified through genome sequencing and phylogenomic analysis.</title>
        <authorList>
            <person name="An X."/>
            <person name="Gao K."/>
            <person name="Chen Z."/>
            <person name="Li J."/>
            <person name="Yang X."/>
            <person name="Yang X."/>
            <person name="Zhou J."/>
            <person name="Guo T."/>
            <person name="Zhao T."/>
            <person name="Huang S."/>
            <person name="Miao D."/>
            <person name="Khan W.U."/>
            <person name="Rao P."/>
            <person name="Ye M."/>
            <person name="Lei B."/>
            <person name="Liao W."/>
            <person name="Wang J."/>
            <person name="Ji L."/>
            <person name="Li Y."/>
            <person name="Guo B."/>
            <person name="Mustafa N.S."/>
            <person name="Li S."/>
            <person name="Yun Q."/>
            <person name="Keller S.R."/>
            <person name="Mao J."/>
            <person name="Zhang R."/>
            <person name="Strauss S.H."/>
        </authorList>
    </citation>
    <scope>NUCLEOTIDE SEQUENCE</scope>
    <source>
        <strain evidence="2">GM15</strain>
        <tissue evidence="2">Leaf</tissue>
    </source>
</reference>
<dbReference type="GO" id="GO:0016620">
    <property type="term" value="F:oxidoreductase activity, acting on the aldehyde or oxo group of donors, NAD or NADP as acceptor"/>
    <property type="evidence" value="ECO:0007669"/>
    <property type="project" value="InterPro"/>
</dbReference>
<keyword evidence="3" id="KW-1185">Reference proteome</keyword>
<evidence type="ECO:0000259" key="1">
    <source>
        <dbReference type="Pfam" id="PF00171"/>
    </source>
</evidence>
<comment type="caution">
    <text evidence="2">The sequence shown here is derived from an EMBL/GenBank/DDBJ whole genome shotgun (WGS) entry which is preliminary data.</text>
</comment>
<dbReference type="Proteomes" id="UP000886885">
    <property type="component" value="Unassembled WGS sequence"/>
</dbReference>
<evidence type="ECO:0000313" key="3">
    <source>
        <dbReference type="Proteomes" id="UP000886885"/>
    </source>
</evidence>
<protein>
    <recommendedName>
        <fullName evidence="1">Aldehyde dehydrogenase domain-containing protein</fullName>
    </recommendedName>
</protein>
<dbReference type="SUPFAM" id="SSF53720">
    <property type="entry name" value="ALDH-like"/>
    <property type="match status" value="1"/>
</dbReference>
<dbReference type="EMBL" id="JAAWWB010000285">
    <property type="protein sequence ID" value="KAG6737017.1"/>
    <property type="molecule type" value="Genomic_DNA"/>
</dbReference>
<dbReference type="InterPro" id="IPR016161">
    <property type="entry name" value="Ald_DH/histidinol_DH"/>
</dbReference>
<dbReference type="Gene3D" id="3.40.309.10">
    <property type="entry name" value="Aldehyde Dehydrogenase, Chain A, domain 2"/>
    <property type="match status" value="1"/>
</dbReference>
<accession>A0A8X8C0Q3</accession>
<gene>
    <name evidence="2" type="ORF">POTOM_060030</name>
</gene>
<proteinExistence type="predicted"/>
<name>A0A8X8C0Q3_POPTO</name>
<organism evidence="2 3">
    <name type="scientific">Populus tomentosa</name>
    <name type="common">Chinese white poplar</name>
    <dbReference type="NCBI Taxonomy" id="118781"/>
    <lineage>
        <taxon>Eukaryota</taxon>
        <taxon>Viridiplantae</taxon>
        <taxon>Streptophyta</taxon>
        <taxon>Embryophyta</taxon>
        <taxon>Tracheophyta</taxon>
        <taxon>Spermatophyta</taxon>
        <taxon>Magnoliopsida</taxon>
        <taxon>eudicotyledons</taxon>
        <taxon>Gunneridae</taxon>
        <taxon>Pentapetalae</taxon>
        <taxon>rosids</taxon>
        <taxon>fabids</taxon>
        <taxon>Malpighiales</taxon>
        <taxon>Salicaceae</taxon>
        <taxon>Saliceae</taxon>
        <taxon>Populus</taxon>
    </lineage>
</organism>
<sequence>MFVHEQIEDEGGDSRLSDHCLVREIFVAESDVPSDSWSLGSSWSDISSKKDLQRKKKLMAGAAGTVKRQGFCNSGQSCVCVIRICVQEGFSDKLADASSKAVKSMQIGDGVSEGVEQLIHLSPAWFSHYLLRSRTSLMT</sequence>
<dbReference type="Pfam" id="PF00171">
    <property type="entry name" value="Aldedh"/>
    <property type="match status" value="1"/>
</dbReference>
<evidence type="ECO:0000313" key="2">
    <source>
        <dbReference type="EMBL" id="KAG6737017.1"/>
    </source>
</evidence>
<dbReference type="AlphaFoldDB" id="A0A8X8C0Q3"/>